<comment type="caution">
    <text evidence="1">The sequence shown here is derived from an EMBL/GenBank/DDBJ whole genome shotgun (WGS) entry which is preliminary data.</text>
</comment>
<organism evidence="1 2">
    <name type="scientific">Bacteroides fragilis str. S36L11</name>
    <dbReference type="NCBI Taxonomy" id="1339327"/>
    <lineage>
        <taxon>Bacteria</taxon>
        <taxon>Pseudomonadati</taxon>
        <taxon>Bacteroidota</taxon>
        <taxon>Bacteroidia</taxon>
        <taxon>Bacteroidales</taxon>
        <taxon>Bacteroidaceae</taxon>
        <taxon>Bacteroides</taxon>
    </lineage>
</organism>
<dbReference type="AlphaFoldDB" id="A0A016AFX1"/>
<protein>
    <submittedName>
        <fullName evidence="1">Uncharacterized protein</fullName>
    </submittedName>
</protein>
<proteinExistence type="predicted"/>
<dbReference type="EMBL" id="JGDJ01000254">
    <property type="protein sequence ID" value="EXZ27311.1"/>
    <property type="molecule type" value="Genomic_DNA"/>
</dbReference>
<reference evidence="1 2" key="1">
    <citation type="submission" date="2014-02" db="EMBL/GenBank/DDBJ databases">
        <authorList>
            <person name="Sears C."/>
            <person name="Carroll K."/>
            <person name="Sack B.R."/>
            <person name="Qadri F."/>
            <person name="Myers L.L."/>
            <person name="Chung G.-T."/>
            <person name="Escheverria P."/>
            <person name="Fraser C.M."/>
            <person name="Sadzewicz L."/>
            <person name="Shefchek K.A."/>
            <person name="Tallon L."/>
            <person name="Das S.P."/>
            <person name="Daugherty S."/>
            <person name="Mongodin E.F."/>
        </authorList>
    </citation>
    <scope>NUCLEOTIDE SEQUENCE [LARGE SCALE GENOMIC DNA]</scope>
    <source>
        <strain evidence="1 2">S36L11</strain>
    </source>
</reference>
<gene>
    <name evidence="1" type="ORF">M136_3484</name>
</gene>
<name>A0A016AFX1_BACFG</name>
<evidence type="ECO:0000313" key="2">
    <source>
        <dbReference type="Proteomes" id="UP000022082"/>
    </source>
</evidence>
<accession>A0A016AFX1</accession>
<evidence type="ECO:0000313" key="1">
    <source>
        <dbReference type="EMBL" id="EXZ27311.1"/>
    </source>
</evidence>
<dbReference type="Proteomes" id="UP000022082">
    <property type="component" value="Unassembled WGS sequence"/>
</dbReference>
<sequence length="59" mass="6925">MQTNFRLPKIIYKIFGGNTREKSQAAIEQRSMTSPVFFYCTQACKIGFILLSRFVYPKR</sequence>